<dbReference type="InterPro" id="IPR007634">
    <property type="entry name" value="RNA_pol_sigma_54_DNA-bd"/>
</dbReference>
<dbReference type="Gene3D" id="1.10.10.1330">
    <property type="entry name" value="RNA polymerase sigma-54 factor, core-binding domain"/>
    <property type="match status" value="1"/>
</dbReference>
<evidence type="ECO:0000256" key="6">
    <source>
        <dbReference type="ARBA" id="ARBA00023082"/>
    </source>
</evidence>
<dbReference type="NCBIfam" id="TIGR02395">
    <property type="entry name" value="rpoN_sigma"/>
    <property type="match status" value="1"/>
</dbReference>
<dbReference type="InterPro" id="IPR007046">
    <property type="entry name" value="RNA_pol_sigma_54_core-bd"/>
</dbReference>
<feature type="domain" description="RNA polymerase sigma factor 54 DNA-binding" evidence="9">
    <location>
        <begin position="292"/>
        <end position="450"/>
    </location>
</feature>
<dbReference type="PIRSF" id="PIRSF000774">
    <property type="entry name" value="RpoN"/>
    <property type="match status" value="1"/>
</dbReference>
<comment type="similarity">
    <text evidence="1">Belongs to the sigma-54 factor family.</text>
</comment>
<dbReference type="GO" id="GO:0003677">
    <property type="term" value="F:DNA binding"/>
    <property type="evidence" value="ECO:0007669"/>
    <property type="project" value="UniProtKB-KW"/>
</dbReference>
<dbReference type="PANTHER" id="PTHR32248:SF4">
    <property type="entry name" value="RNA POLYMERASE SIGMA-54 FACTOR"/>
    <property type="match status" value="1"/>
</dbReference>
<keyword evidence="8" id="KW-0804">Transcription</keyword>
<dbReference type="PANTHER" id="PTHR32248">
    <property type="entry name" value="RNA POLYMERASE SIGMA-54 FACTOR"/>
    <property type="match status" value="1"/>
</dbReference>
<accession>A0A6M0H0X5</accession>
<name>A0A6M0H0X5_9CLOT</name>
<evidence type="ECO:0000256" key="4">
    <source>
        <dbReference type="ARBA" id="ARBA00022695"/>
    </source>
</evidence>
<dbReference type="EMBL" id="JAAGPU010000002">
    <property type="protein sequence ID" value="NEU03804.1"/>
    <property type="molecule type" value="Genomic_DNA"/>
</dbReference>
<evidence type="ECO:0000256" key="7">
    <source>
        <dbReference type="ARBA" id="ARBA00023125"/>
    </source>
</evidence>
<keyword evidence="2" id="KW-0240">DNA-directed RNA polymerase</keyword>
<sequence length="451" mass="52589">MNLGFDLKLSMEQKLVMTMEMQLSIKLLQMSTYDLMTYINKELEENIALESKDDNKLEAIDLKKLINFLDDNKRGKDYDYYKEKDEEISPLNFVVEKESLKDYLKKQLIDFKMDKVMFRVCLYIIESLNHKGYFEEDIEETANRNKCSIQDVNKALGIIQSLEPEGIGARNLKECLKIQLDKKKIKDECIYIIIDNHLQDISKGKLLSIAKELKIDGEKVQYYIDVIRTLEPKPSRGFFTGDETNYIIPDAVIKRIDDEFIVIMNDSMLPKLNINNTYKEVLNNCDEKETVDYVKEKVNKAIFLMKSIESRRNTLQLVIEDIINIQKKYFLYGTSHLKPMTIKVIADNLEFHESTVSRAIKDKYIALPTGKVIRIKDLFTNSISTDGEDISTYNIKKKIEEIIENEDKKKPLSDSKICEILNDDGINISRRTIAKYREELGILSSSRRKRL</sequence>
<dbReference type="GO" id="GO:0001216">
    <property type="term" value="F:DNA-binding transcription activator activity"/>
    <property type="evidence" value="ECO:0007669"/>
    <property type="project" value="InterPro"/>
</dbReference>
<dbReference type="PROSITE" id="PS00717">
    <property type="entry name" value="SIGMA54_1"/>
    <property type="match status" value="1"/>
</dbReference>
<evidence type="ECO:0000313" key="11">
    <source>
        <dbReference type="EMBL" id="NEU03804.1"/>
    </source>
</evidence>
<feature type="domain" description="RNA polymerase sigma factor 54 core-binding" evidence="10">
    <location>
        <begin position="92"/>
        <end position="278"/>
    </location>
</feature>
<dbReference type="GO" id="GO:0006352">
    <property type="term" value="P:DNA-templated transcription initiation"/>
    <property type="evidence" value="ECO:0007669"/>
    <property type="project" value="InterPro"/>
</dbReference>
<comment type="caution">
    <text evidence="11">The sequence shown here is derived from an EMBL/GenBank/DDBJ whole genome shotgun (WGS) entry which is preliminary data.</text>
</comment>
<dbReference type="PROSITE" id="PS50044">
    <property type="entry name" value="SIGMA54_3"/>
    <property type="match status" value="1"/>
</dbReference>
<keyword evidence="12" id="KW-1185">Reference proteome</keyword>
<protein>
    <submittedName>
        <fullName evidence="11">RNA polymerase factor sigma-54</fullName>
    </submittedName>
</protein>
<dbReference type="Gene3D" id="1.10.10.60">
    <property type="entry name" value="Homeodomain-like"/>
    <property type="match status" value="1"/>
</dbReference>
<keyword evidence="3" id="KW-0808">Transferase</keyword>
<evidence type="ECO:0000256" key="2">
    <source>
        <dbReference type="ARBA" id="ARBA00022478"/>
    </source>
</evidence>
<dbReference type="RefSeq" id="WP_199869138.1">
    <property type="nucleotide sequence ID" value="NZ_JAAGPU010000002.1"/>
</dbReference>
<proteinExistence type="inferred from homology"/>
<dbReference type="InterPro" id="IPR000394">
    <property type="entry name" value="RNA_pol_sigma_54"/>
</dbReference>
<keyword evidence="6" id="KW-0731">Sigma factor</keyword>
<dbReference type="GO" id="GO:0016987">
    <property type="term" value="F:sigma factor activity"/>
    <property type="evidence" value="ECO:0007669"/>
    <property type="project" value="UniProtKB-KW"/>
</dbReference>
<dbReference type="AlphaFoldDB" id="A0A6M0H0X5"/>
<keyword evidence="4" id="KW-0548">Nucleotidyltransferase</keyword>
<organism evidence="11 12">
    <name type="scientific">Clostridium senegalense</name>
    <dbReference type="NCBI Taxonomy" id="1465809"/>
    <lineage>
        <taxon>Bacteria</taxon>
        <taxon>Bacillati</taxon>
        <taxon>Bacillota</taxon>
        <taxon>Clostridia</taxon>
        <taxon>Eubacteriales</taxon>
        <taxon>Clostridiaceae</taxon>
        <taxon>Clostridium</taxon>
    </lineage>
</organism>
<reference evidence="11 12" key="1">
    <citation type="submission" date="2020-02" db="EMBL/GenBank/DDBJ databases">
        <title>Genome assembly of a novel Clostridium senegalense strain.</title>
        <authorList>
            <person name="Gupta T.B."/>
            <person name="Jauregui R."/>
            <person name="Maclean P."/>
            <person name="Nawarathana A."/>
            <person name="Brightwell G."/>
        </authorList>
    </citation>
    <scope>NUCLEOTIDE SEQUENCE [LARGE SCALE GENOMIC DNA]</scope>
    <source>
        <strain evidence="11 12">AGRFS4</strain>
    </source>
</reference>
<gene>
    <name evidence="11" type="primary">rpoN</name>
    <name evidence="11" type="ORF">G3M99_02810</name>
</gene>
<evidence type="ECO:0000259" key="9">
    <source>
        <dbReference type="Pfam" id="PF04552"/>
    </source>
</evidence>
<dbReference type="PRINTS" id="PR00045">
    <property type="entry name" value="SIGMA54FCT"/>
</dbReference>
<dbReference type="PROSITE" id="PS00718">
    <property type="entry name" value="SIGMA54_2"/>
    <property type="match status" value="1"/>
</dbReference>
<dbReference type="Pfam" id="PF04963">
    <property type="entry name" value="Sigma54_CBD"/>
    <property type="match status" value="1"/>
</dbReference>
<evidence type="ECO:0000256" key="1">
    <source>
        <dbReference type="ARBA" id="ARBA00008798"/>
    </source>
</evidence>
<evidence type="ECO:0000313" key="12">
    <source>
        <dbReference type="Proteomes" id="UP000481872"/>
    </source>
</evidence>
<dbReference type="InterPro" id="IPR038709">
    <property type="entry name" value="RpoN_core-bd_sf"/>
</dbReference>
<dbReference type="Proteomes" id="UP000481872">
    <property type="component" value="Unassembled WGS sequence"/>
</dbReference>
<dbReference type="GO" id="GO:0000428">
    <property type="term" value="C:DNA-directed RNA polymerase complex"/>
    <property type="evidence" value="ECO:0007669"/>
    <property type="project" value="UniProtKB-KW"/>
</dbReference>
<dbReference type="Pfam" id="PF04552">
    <property type="entry name" value="Sigma54_DBD"/>
    <property type="match status" value="1"/>
</dbReference>
<dbReference type="GO" id="GO:0016779">
    <property type="term" value="F:nucleotidyltransferase activity"/>
    <property type="evidence" value="ECO:0007669"/>
    <property type="project" value="UniProtKB-KW"/>
</dbReference>
<evidence type="ECO:0000256" key="5">
    <source>
        <dbReference type="ARBA" id="ARBA00023015"/>
    </source>
</evidence>
<keyword evidence="7" id="KW-0238">DNA-binding</keyword>
<evidence type="ECO:0000256" key="3">
    <source>
        <dbReference type="ARBA" id="ARBA00022679"/>
    </source>
</evidence>
<keyword evidence="5" id="KW-0805">Transcription regulation</keyword>
<evidence type="ECO:0000256" key="8">
    <source>
        <dbReference type="ARBA" id="ARBA00023163"/>
    </source>
</evidence>
<dbReference type="Pfam" id="PF00309">
    <property type="entry name" value="Sigma54_AID"/>
    <property type="match status" value="1"/>
</dbReference>
<evidence type="ECO:0000259" key="10">
    <source>
        <dbReference type="Pfam" id="PF04963"/>
    </source>
</evidence>